<evidence type="ECO:0000313" key="3">
    <source>
        <dbReference type="Proteomes" id="UP000192790"/>
    </source>
</evidence>
<dbReference type="Pfam" id="PF09826">
    <property type="entry name" value="Beta_propel"/>
    <property type="match status" value="1"/>
</dbReference>
<accession>A0A1W2AAV0</accession>
<dbReference type="Pfam" id="PF07833">
    <property type="entry name" value="Cu_amine_oxidN1"/>
    <property type="match status" value="1"/>
</dbReference>
<dbReference type="Gene3D" id="3.30.457.10">
    <property type="entry name" value="Copper amine oxidase-like, N-terminal domain"/>
    <property type="match status" value="1"/>
</dbReference>
<protein>
    <submittedName>
        <fullName evidence="2">Secreted protein containing C-terminal beta-propeller domain</fullName>
    </submittedName>
</protein>
<proteinExistence type="predicted"/>
<dbReference type="RefSeq" id="WP_084234365.1">
    <property type="nucleotide sequence ID" value="NZ_FWXW01000003.1"/>
</dbReference>
<evidence type="ECO:0000313" key="2">
    <source>
        <dbReference type="EMBL" id="SMC57845.1"/>
    </source>
</evidence>
<dbReference type="InterPro" id="IPR012854">
    <property type="entry name" value="Cu_amine_oxidase-like_N"/>
</dbReference>
<dbReference type="AlphaFoldDB" id="A0A1W2AAV0"/>
<organism evidence="2 3">
    <name type="scientific">Papillibacter cinnamivorans DSM 12816</name>
    <dbReference type="NCBI Taxonomy" id="1122930"/>
    <lineage>
        <taxon>Bacteria</taxon>
        <taxon>Bacillati</taxon>
        <taxon>Bacillota</taxon>
        <taxon>Clostridia</taxon>
        <taxon>Eubacteriales</taxon>
        <taxon>Oscillospiraceae</taxon>
        <taxon>Papillibacter</taxon>
    </lineage>
</organism>
<gene>
    <name evidence="2" type="ORF">SAMN02745168_1692</name>
</gene>
<reference evidence="2 3" key="1">
    <citation type="submission" date="2017-04" db="EMBL/GenBank/DDBJ databases">
        <authorList>
            <person name="Afonso C.L."/>
            <person name="Miller P.J."/>
            <person name="Scott M.A."/>
            <person name="Spackman E."/>
            <person name="Goraichik I."/>
            <person name="Dimitrov K.M."/>
            <person name="Suarez D.L."/>
            <person name="Swayne D.E."/>
        </authorList>
    </citation>
    <scope>NUCLEOTIDE SEQUENCE [LARGE SCALE GENOMIC DNA]</scope>
    <source>
        <strain evidence="2 3">DSM 12816</strain>
    </source>
</reference>
<dbReference type="STRING" id="1122930.SAMN02745168_1692"/>
<dbReference type="EMBL" id="FWXW01000003">
    <property type="protein sequence ID" value="SMC57845.1"/>
    <property type="molecule type" value="Genomic_DNA"/>
</dbReference>
<dbReference type="InterPro" id="IPR019198">
    <property type="entry name" value="Beta_propeller_containing"/>
</dbReference>
<name>A0A1W2AAV0_9FIRM</name>
<keyword evidence="3" id="KW-1185">Reference proteome</keyword>
<sequence length="808" mass="86879">MLRRKLFYGMSLVILALVLSGGAALSLGGEAAQPGQEDRLQDAVVLYPGSMYSLVRNELTEIDPSNELITPFVQNGRTLVPVRFIAESFGARVSWDGGTQTATISEDGRTIRIRLYSTEMTVDGETVSLDVPAMATGGRTFVPVRALAEALGKEVFYDNGLVVIGGDEAVFDPKTEGDLIRQTIETVNVLPAVDSRENLVQLLDGAGLGGLAYTRGGAVAMEEDAAAAAPAVNSAAEKSMAEYSGTNVQVQGVDEGDIVKTDGTYLYQISSGAVLIYRAYPAEEMALSAKLSYPEGSFFPTELYISGDTLVVIGSSYTVSASTAEEPADKSADLCPAYCDGTVTKILIYSLADRKNPVIAREVTLPGNYLSSRLIGQELYAVTNQYLYDWSDETVPLNPTYSDSAAGPETRAVPYGDIHYMPPVISASYLIVAGLSLDQPGEPVNIETFLGSGTELYVSESNLYVTVDEGYGGVRPMIATEDGFAPPAEQEATLIYKFALDGGTAAYSARGQVPGRILNQFSMDESGGYFRIATTTGYSWWSGDGDAGNALYVLDEELAVTGRLEGLAKGETIYSVRFMGERAYVVTFRTVDPLFVIDLKDPEAPKVLGSLKIPGYSDYLHPYDENHVIGFGKDTVTVSFKDAYGKEAGTGTYYLGMKMALFDVSDVTNPIQEYSVSIGDRGTDSELLYDHKALFFDKERGLIAFPVNVAEVQGPVVDPDSGYPNYGRIVFSGAYVYHLDLNSGFDLRGTVSHVSDDELAASGYYGVDADLQIRRIVRIGEALYFVSGDRLTAHDAGTLAELARASAK</sequence>
<dbReference type="OrthoDB" id="9778998at2"/>
<dbReference type="Proteomes" id="UP000192790">
    <property type="component" value="Unassembled WGS sequence"/>
</dbReference>
<feature type="domain" description="Copper amine oxidase-like N-terminal" evidence="1">
    <location>
        <begin position="70"/>
        <end position="160"/>
    </location>
</feature>
<dbReference type="InterPro" id="IPR036582">
    <property type="entry name" value="Mao_N_sf"/>
</dbReference>
<dbReference type="SUPFAM" id="SSF55383">
    <property type="entry name" value="Copper amine oxidase, domain N"/>
    <property type="match status" value="1"/>
</dbReference>
<evidence type="ECO:0000259" key="1">
    <source>
        <dbReference type="Pfam" id="PF07833"/>
    </source>
</evidence>